<accession>A0A0A9G5Q4</accession>
<evidence type="ECO:0000313" key="1">
    <source>
        <dbReference type="EMBL" id="JAE20405.1"/>
    </source>
</evidence>
<name>A0A0A9G5Q4_ARUDO</name>
<proteinExistence type="predicted"/>
<dbReference type="EMBL" id="GBRH01177491">
    <property type="protein sequence ID" value="JAE20405.1"/>
    <property type="molecule type" value="Transcribed_RNA"/>
</dbReference>
<reference evidence="1" key="2">
    <citation type="journal article" date="2015" name="Data Brief">
        <title>Shoot transcriptome of the giant reed, Arundo donax.</title>
        <authorList>
            <person name="Barrero R.A."/>
            <person name="Guerrero F.D."/>
            <person name="Moolhuijzen P."/>
            <person name="Goolsby J.A."/>
            <person name="Tidwell J."/>
            <person name="Bellgard S.E."/>
            <person name="Bellgard M.I."/>
        </authorList>
    </citation>
    <scope>NUCLEOTIDE SEQUENCE</scope>
    <source>
        <tissue evidence="1">Shoot tissue taken approximately 20 cm above the soil surface</tissue>
    </source>
</reference>
<reference evidence="1" key="1">
    <citation type="submission" date="2014-09" db="EMBL/GenBank/DDBJ databases">
        <authorList>
            <person name="Magalhaes I.L.F."/>
            <person name="Oliveira U."/>
            <person name="Santos F.R."/>
            <person name="Vidigal T.H.D.A."/>
            <person name="Brescovit A.D."/>
            <person name="Santos A.J."/>
        </authorList>
    </citation>
    <scope>NUCLEOTIDE SEQUENCE</scope>
    <source>
        <tissue evidence="1">Shoot tissue taken approximately 20 cm above the soil surface</tissue>
    </source>
</reference>
<protein>
    <submittedName>
        <fullName evidence="1">Uncharacterized protein</fullName>
    </submittedName>
</protein>
<dbReference type="AlphaFoldDB" id="A0A0A9G5Q4"/>
<organism evidence="1">
    <name type="scientific">Arundo donax</name>
    <name type="common">Giant reed</name>
    <name type="synonym">Donax arundinaceus</name>
    <dbReference type="NCBI Taxonomy" id="35708"/>
    <lineage>
        <taxon>Eukaryota</taxon>
        <taxon>Viridiplantae</taxon>
        <taxon>Streptophyta</taxon>
        <taxon>Embryophyta</taxon>
        <taxon>Tracheophyta</taxon>
        <taxon>Spermatophyta</taxon>
        <taxon>Magnoliopsida</taxon>
        <taxon>Liliopsida</taxon>
        <taxon>Poales</taxon>
        <taxon>Poaceae</taxon>
        <taxon>PACMAD clade</taxon>
        <taxon>Arundinoideae</taxon>
        <taxon>Arundineae</taxon>
        <taxon>Arundo</taxon>
    </lineage>
</organism>
<sequence>MEKYLFKYTTKGPDCSIVGLKRKRGNSSDQIDEIQDYLDCRTITPSEAAWRLLQFDIHRTDPAVERLHVHLPLENNVSYTEDDYLEEVIADPRNAITKLTAWFHANRVYPQARQHTYVEFPEHFTWYADGKYWAPWRNNRAKVGRAANVGPNEGETFYLRMFLHMV</sequence>